<evidence type="ECO:0000259" key="2">
    <source>
        <dbReference type="Pfam" id="PF13439"/>
    </source>
</evidence>
<dbReference type="Pfam" id="PF00534">
    <property type="entry name" value="Glycos_transf_1"/>
    <property type="match status" value="1"/>
</dbReference>
<evidence type="ECO:0000313" key="4">
    <source>
        <dbReference type="Proteomes" id="UP001307705"/>
    </source>
</evidence>
<dbReference type="PANTHER" id="PTHR12526:SF630">
    <property type="entry name" value="GLYCOSYLTRANSFERASE"/>
    <property type="match status" value="1"/>
</dbReference>
<dbReference type="PANTHER" id="PTHR12526">
    <property type="entry name" value="GLYCOSYLTRANSFERASE"/>
    <property type="match status" value="1"/>
</dbReference>
<dbReference type="Gene3D" id="3.40.50.2000">
    <property type="entry name" value="Glycogen Phosphorylase B"/>
    <property type="match status" value="2"/>
</dbReference>
<organism evidence="3 4">
    <name type="scientific">Algoriphagus taiwanensis</name>
    <dbReference type="NCBI Taxonomy" id="1445656"/>
    <lineage>
        <taxon>Bacteria</taxon>
        <taxon>Pseudomonadati</taxon>
        <taxon>Bacteroidota</taxon>
        <taxon>Cytophagia</taxon>
        <taxon>Cytophagales</taxon>
        <taxon>Cyclobacteriaceae</taxon>
        <taxon>Algoriphagus</taxon>
    </lineage>
</organism>
<feature type="domain" description="Glycosyltransferase subfamily 4-like N-terminal" evidence="2">
    <location>
        <begin position="22"/>
        <end position="172"/>
    </location>
</feature>
<name>A0ABQ6Q716_9BACT</name>
<dbReference type="InterPro" id="IPR028098">
    <property type="entry name" value="Glyco_trans_4-like_N"/>
</dbReference>
<dbReference type="EMBL" id="BTPE01000025">
    <property type="protein sequence ID" value="GMQ35712.1"/>
    <property type="molecule type" value="Genomic_DNA"/>
</dbReference>
<comment type="caution">
    <text evidence="3">The sequence shown here is derived from an EMBL/GenBank/DDBJ whole genome shotgun (WGS) entry which is preliminary data.</text>
</comment>
<sequence length="362" mass="40833">MDYGFLLQKMKVLLLIHCQQARGQEIFAAQLGDELLRNGIKVKLLSIYEGSFGLPFSGEMESLGLRSSYGVWNPRNWHRFSNLVQEFNPDIIQANGGDTLKFLALTARFFSLKSKLIFNNGGVMGYYLKSDFQKRLNVFFLRQMDALVSVSKFSQTDLNQYADPNLPHPVIPIAVKIPELKYYKNEELTWVHIGGFTPEKNHQGLIQLVEEGNKLGLHGNFLLIGDGPLKGKIIEEVESKDLGERINFLGSLNHPWENLPRKSVLILPSLIEGMPGVIAEALCQGIPVIAYRVGGIAELEQEFPSIIGITPNQSQGFIQAMLNVQGNYESYYQQAPQMKEKAKVYFSLSRATQDFLNLYRSL</sequence>
<evidence type="ECO:0000313" key="3">
    <source>
        <dbReference type="EMBL" id="GMQ35712.1"/>
    </source>
</evidence>
<gene>
    <name evidence="3" type="ORF">Ataiwa_39850</name>
</gene>
<accession>A0ABQ6Q716</accession>
<dbReference type="Pfam" id="PF13439">
    <property type="entry name" value="Glyco_transf_4"/>
    <property type="match status" value="1"/>
</dbReference>
<reference evidence="3 4" key="1">
    <citation type="submission" date="2023-08" db="EMBL/GenBank/DDBJ databases">
        <title>Draft genome sequence of Algoriphagus taiwanensis.</title>
        <authorList>
            <person name="Takatani N."/>
            <person name="Hosokawa M."/>
            <person name="Sawabe T."/>
        </authorList>
    </citation>
    <scope>NUCLEOTIDE SEQUENCE [LARGE SCALE GENOMIC DNA]</scope>
    <source>
        <strain evidence="3 4">JCM 19755</strain>
    </source>
</reference>
<dbReference type="InterPro" id="IPR001296">
    <property type="entry name" value="Glyco_trans_1"/>
</dbReference>
<proteinExistence type="predicted"/>
<feature type="domain" description="Glycosyl transferase family 1" evidence="1">
    <location>
        <begin position="186"/>
        <end position="325"/>
    </location>
</feature>
<evidence type="ECO:0000259" key="1">
    <source>
        <dbReference type="Pfam" id="PF00534"/>
    </source>
</evidence>
<dbReference type="SUPFAM" id="SSF53756">
    <property type="entry name" value="UDP-Glycosyltransferase/glycogen phosphorylase"/>
    <property type="match status" value="1"/>
</dbReference>
<keyword evidence="4" id="KW-1185">Reference proteome</keyword>
<protein>
    <submittedName>
        <fullName evidence="3">Uncharacterized protein</fullName>
    </submittedName>
</protein>
<dbReference type="Proteomes" id="UP001307705">
    <property type="component" value="Unassembled WGS sequence"/>
</dbReference>